<organism evidence="2 3">
    <name type="scientific">Lactobacillus crispatus</name>
    <dbReference type="NCBI Taxonomy" id="47770"/>
    <lineage>
        <taxon>Bacteria</taxon>
        <taxon>Bacillati</taxon>
        <taxon>Bacillota</taxon>
        <taxon>Bacilli</taxon>
        <taxon>Lactobacillales</taxon>
        <taxon>Lactobacillaceae</taxon>
        <taxon>Lactobacillus</taxon>
    </lineage>
</organism>
<dbReference type="EMBL" id="PKIW01000020">
    <property type="protein sequence ID" value="PLT11374.1"/>
    <property type="molecule type" value="Genomic_DNA"/>
</dbReference>
<evidence type="ECO:0000313" key="3">
    <source>
        <dbReference type="Proteomes" id="UP000235119"/>
    </source>
</evidence>
<dbReference type="PROSITE" id="PS51257">
    <property type="entry name" value="PROKAR_LIPOPROTEIN"/>
    <property type="match status" value="1"/>
</dbReference>
<feature type="transmembrane region" description="Helical" evidence="1">
    <location>
        <begin position="7"/>
        <end position="26"/>
    </location>
</feature>
<reference evidence="2 3" key="1">
    <citation type="submission" date="2017-12" db="EMBL/GenBank/DDBJ databases">
        <title>Phylogenetic diversity of female urinary microbiome.</title>
        <authorList>
            <person name="Thomas-White K."/>
            <person name="Wolfe A.J."/>
        </authorList>
    </citation>
    <scope>NUCLEOTIDE SEQUENCE [LARGE SCALE GENOMIC DNA]</scope>
    <source>
        <strain evidence="2 3">UMB0085</strain>
    </source>
</reference>
<keyword evidence="1" id="KW-1133">Transmembrane helix</keyword>
<gene>
    <name evidence="2" type="ORF">CYJ79_05355</name>
</gene>
<proteinExistence type="predicted"/>
<comment type="caution">
    <text evidence="2">The sequence shown here is derived from an EMBL/GenBank/DDBJ whole genome shotgun (WGS) entry which is preliminary data.</text>
</comment>
<name>A0A2N5KYR5_9LACO</name>
<evidence type="ECO:0000313" key="2">
    <source>
        <dbReference type="EMBL" id="PLT11374.1"/>
    </source>
</evidence>
<sequence>MKKIKIVFLASIIAVMLSGCTMPGWWNSATTNTNGIDTGHFKEVVVIYSDKSSKTYSDVSVYPYNNGGNDSTGGKIEIRQRGKVIVLPNDAQVELRKD</sequence>
<dbReference type="AlphaFoldDB" id="A0A2N5KYR5"/>
<accession>A0A2N5KYR5</accession>
<keyword evidence="1" id="KW-0472">Membrane</keyword>
<protein>
    <submittedName>
        <fullName evidence="2">Uncharacterized protein</fullName>
    </submittedName>
</protein>
<evidence type="ECO:0000256" key="1">
    <source>
        <dbReference type="SAM" id="Phobius"/>
    </source>
</evidence>
<dbReference type="Proteomes" id="UP000235119">
    <property type="component" value="Unassembled WGS sequence"/>
</dbReference>
<keyword evidence="1" id="KW-0812">Transmembrane</keyword>
<dbReference type="RefSeq" id="WP_068813042.1">
    <property type="nucleotide sequence ID" value="NZ_JAKHQX010000006.1"/>
</dbReference>